<dbReference type="PATRIC" id="fig|1249552.3.peg.294"/>
<dbReference type="InterPro" id="IPR028081">
    <property type="entry name" value="Leu-bd"/>
</dbReference>
<dbReference type="CDD" id="cd06343">
    <property type="entry name" value="PBP1_ABC_ligand_binding-like"/>
    <property type="match status" value="1"/>
</dbReference>
<dbReference type="PANTHER" id="PTHR47235:SF1">
    <property type="entry name" value="BLR6548 PROTEIN"/>
    <property type="match status" value="1"/>
</dbReference>
<evidence type="ECO:0000256" key="1">
    <source>
        <dbReference type="ARBA" id="ARBA00010062"/>
    </source>
</evidence>
<evidence type="ECO:0000313" key="4">
    <source>
        <dbReference type="EMBL" id="ALO44981.1"/>
    </source>
</evidence>
<comment type="similarity">
    <text evidence="1">Belongs to the leucine-binding protein family.</text>
</comment>
<dbReference type="Proteomes" id="UP000065641">
    <property type="component" value="Chromosome"/>
</dbReference>
<accession>A0A0S2KA11</accession>
<evidence type="ECO:0000259" key="3">
    <source>
        <dbReference type="Pfam" id="PF13458"/>
    </source>
</evidence>
<dbReference type="OrthoDB" id="5288800at2"/>
<name>A0A0S2KA11_9GAMM</name>
<gene>
    <name evidence="4" type="ORF">PS2015_289</name>
</gene>
<feature type="domain" description="Leucine-binding protein" evidence="3">
    <location>
        <begin position="32"/>
        <end position="379"/>
    </location>
</feature>
<dbReference type="PANTHER" id="PTHR47235">
    <property type="entry name" value="BLR6548 PROTEIN"/>
    <property type="match status" value="1"/>
</dbReference>
<organism evidence="4 5">
    <name type="scientific">Pseudohongiella spirulinae</name>
    <dbReference type="NCBI Taxonomy" id="1249552"/>
    <lineage>
        <taxon>Bacteria</taxon>
        <taxon>Pseudomonadati</taxon>
        <taxon>Pseudomonadota</taxon>
        <taxon>Gammaproteobacteria</taxon>
        <taxon>Pseudomonadales</taxon>
        <taxon>Pseudohongiellaceae</taxon>
        <taxon>Pseudohongiella</taxon>
    </lineage>
</organism>
<dbReference type="EMBL" id="CP013189">
    <property type="protein sequence ID" value="ALO44981.1"/>
    <property type="molecule type" value="Genomic_DNA"/>
</dbReference>
<sequence>MKQFSTLVLAGLLTACGGSTEQSVRGVTDTEVVVGGNHDMSGPFATFSVPAVRAAQQLFNEVNANGGIHGRTIRYIVEDHAYQVPRAVQNNNKLVQNDNVFAMLLSLGTPHNLASFPLMDRNNVPSIMPLALSGQMLTEGDFSRRFAFGADYYQAVSAGIDYLVDEHNIQNLCVMYIPSDFGEEVNRAAQDAVADNPDLTLAASTSHRQDESDFSGALSRLRAANCELVALAVAVRPIMTIASTARDMGWDDVRFIVSQAGFHTVIAQAPGGVTDGIYAASAWPDIEERRDNPETMAWINAYQSAHNEFPSTGAVLGRIGAEAFVRGLEAAGPDLTLESFLAGMESLDYHDPVTGVDVLMSADKHAATSGIVISQIRNGGWQTIEVMEQ</sequence>
<dbReference type="SUPFAM" id="SSF53822">
    <property type="entry name" value="Periplasmic binding protein-like I"/>
    <property type="match status" value="1"/>
</dbReference>
<evidence type="ECO:0000313" key="5">
    <source>
        <dbReference type="Proteomes" id="UP000065641"/>
    </source>
</evidence>
<keyword evidence="5" id="KW-1185">Reference proteome</keyword>
<dbReference type="PROSITE" id="PS51257">
    <property type="entry name" value="PROKAR_LIPOPROTEIN"/>
    <property type="match status" value="1"/>
</dbReference>
<dbReference type="Pfam" id="PF13458">
    <property type="entry name" value="Peripla_BP_6"/>
    <property type="match status" value="1"/>
</dbReference>
<dbReference type="Gene3D" id="3.40.50.2300">
    <property type="match status" value="2"/>
</dbReference>
<reference evidence="4 5" key="1">
    <citation type="submission" date="2015-11" db="EMBL/GenBank/DDBJ databases">
        <authorList>
            <person name="Zhang Y."/>
            <person name="Guo Z."/>
        </authorList>
    </citation>
    <scope>NUCLEOTIDE SEQUENCE [LARGE SCALE GENOMIC DNA]</scope>
    <source>
        <strain evidence="4 5">KCTC 32221</strain>
    </source>
</reference>
<dbReference type="RefSeq" id="WP_058020491.1">
    <property type="nucleotide sequence ID" value="NZ_CP013189.1"/>
</dbReference>
<keyword evidence="2" id="KW-0732">Signal</keyword>
<dbReference type="InterPro" id="IPR028082">
    <property type="entry name" value="Peripla_BP_I"/>
</dbReference>
<evidence type="ECO:0000256" key="2">
    <source>
        <dbReference type="ARBA" id="ARBA00022729"/>
    </source>
</evidence>
<dbReference type="AlphaFoldDB" id="A0A0S2KA11"/>
<proteinExistence type="inferred from homology"/>
<dbReference type="KEGG" id="pspi:PS2015_289"/>
<dbReference type="STRING" id="1249552.PS2015_289"/>
<protein>
    <submittedName>
        <fullName evidence="4">Branched-chain amino acid ABC transporter substrate-binding protein</fullName>
    </submittedName>
</protein>